<organism evidence="2 3">
    <name type="scientific">Portunus trituberculatus</name>
    <name type="common">Swimming crab</name>
    <name type="synonym">Neptunus trituberculatus</name>
    <dbReference type="NCBI Taxonomy" id="210409"/>
    <lineage>
        <taxon>Eukaryota</taxon>
        <taxon>Metazoa</taxon>
        <taxon>Ecdysozoa</taxon>
        <taxon>Arthropoda</taxon>
        <taxon>Crustacea</taxon>
        <taxon>Multicrustacea</taxon>
        <taxon>Malacostraca</taxon>
        <taxon>Eumalacostraca</taxon>
        <taxon>Eucarida</taxon>
        <taxon>Decapoda</taxon>
        <taxon>Pleocyemata</taxon>
        <taxon>Brachyura</taxon>
        <taxon>Eubrachyura</taxon>
        <taxon>Portunoidea</taxon>
        <taxon>Portunidae</taxon>
        <taxon>Portuninae</taxon>
        <taxon>Portunus</taxon>
    </lineage>
</organism>
<dbReference type="EMBL" id="VSRR010009135">
    <property type="protein sequence ID" value="MPC49854.1"/>
    <property type="molecule type" value="Genomic_DNA"/>
</dbReference>
<dbReference type="Proteomes" id="UP000324222">
    <property type="component" value="Unassembled WGS sequence"/>
</dbReference>
<gene>
    <name evidence="2" type="ORF">E2C01_043669</name>
</gene>
<dbReference type="AlphaFoldDB" id="A0A5B7G066"/>
<evidence type="ECO:0000313" key="3">
    <source>
        <dbReference type="Proteomes" id="UP000324222"/>
    </source>
</evidence>
<comment type="caution">
    <text evidence="2">The sequence shown here is derived from an EMBL/GenBank/DDBJ whole genome shotgun (WGS) entry which is preliminary data.</text>
</comment>
<evidence type="ECO:0000256" key="1">
    <source>
        <dbReference type="SAM" id="MobiDB-lite"/>
    </source>
</evidence>
<accession>A0A5B7G066</accession>
<protein>
    <submittedName>
        <fullName evidence="2">Uncharacterized protein</fullName>
    </submittedName>
</protein>
<sequence length="65" mass="7074">MLAGDFESGKKMAVVESCGRQRSSPTAPSPLPRSQIDGHSLGCSFSLSVLYFSLERMIRKVVIKS</sequence>
<name>A0A5B7G066_PORTR</name>
<keyword evidence="3" id="KW-1185">Reference proteome</keyword>
<evidence type="ECO:0000313" key="2">
    <source>
        <dbReference type="EMBL" id="MPC49854.1"/>
    </source>
</evidence>
<proteinExistence type="predicted"/>
<feature type="region of interest" description="Disordered" evidence="1">
    <location>
        <begin position="1"/>
        <end position="38"/>
    </location>
</feature>
<reference evidence="2 3" key="1">
    <citation type="submission" date="2019-05" db="EMBL/GenBank/DDBJ databases">
        <title>Another draft genome of Portunus trituberculatus and its Hox gene families provides insights of decapod evolution.</title>
        <authorList>
            <person name="Jeong J.-H."/>
            <person name="Song I."/>
            <person name="Kim S."/>
            <person name="Choi T."/>
            <person name="Kim D."/>
            <person name="Ryu S."/>
            <person name="Kim W."/>
        </authorList>
    </citation>
    <scope>NUCLEOTIDE SEQUENCE [LARGE SCALE GENOMIC DNA]</scope>
    <source>
        <tissue evidence="2">Muscle</tissue>
    </source>
</reference>